<evidence type="ECO:0000259" key="5">
    <source>
        <dbReference type="Pfam" id="PF00891"/>
    </source>
</evidence>
<dbReference type="InterPro" id="IPR029063">
    <property type="entry name" value="SAM-dependent_MTases_sf"/>
</dbReference>
<dbReference type="Gene3D" id="3.40.50.150">
    <property type="entry name" value="Vaccinia Virus protein VP39"/>
    <property type="match status" value="1"/>
</dbReference>
<dbReference type="EMBL" id="JASCZI010030316">
    <property type="protein sequence ID" value="MED6121186.1"/>
    <property type="molecule type" value="Genomic_DNA"/>
</dbReference>
<keyword evidence="7" id="KW-1185">Reference proteome</keyword>
<organism evidence="6 7">
    <name type="scientific">Stylosanthes scabra</name>
    <dbReference type="NCBI Taxonomy" id="79078"/>
    <lineage>
        <taxon>Eukaryota</taxon>
        <taxon>Viridiplantae</taxon>
        <taxon>Streptophyta</taxon>
        <taxon>Embryophyta</taxon>
        <taxon>Tracheophyta</taxon>
        <taxon>Spermatophyta</taxon>
        <taxon>Magnoliopsida</taxon>
        <taxon>eudicotyledons</taxon>
        <taxon>Gunneridae</taxon>
        <taxon>Pentapetalae</taxon>
        <taxon>rosids</taxon>
        <taxon>fabids</taxon>
        <taxon>Fabales</taxon>
        <taxon>Fabaceae</taxon>
        <taxon>Papilionoideae</taxon>
        <taxon>50 kb inversion clade</taxon>
        <taxon>dalbergioids sensu lato</taxon>
        <taxon>Dalbergieae</taxon>
        <taxon>Pterocarpus clade</taxon>
        <taxon>Stylosanthes</taxon>
    </lineage>
</organism>
<gene>
    <name evidence="6" type="ORF">PIB30_027795</name>
</gene>
<feature type="chain" id="PRO_5045726451" description="O-methyltransferase C-terminal domain-containing protein" evidence="4">
    <location>
        <begin position="26"/>
        <end position="164"/>
    </location>
</feature>
<sequence length="164" mass="18309">MTPPGGVACIVVSLAGWHLFLSSFGNDANSKKEGKRLLSTVTEVFNPLPQAKAVDVPQSKRLTHPKASGERWWSLPKHGGRHEVGGNHLYGVSLLFRCRHEKGKRNPNFELGSKRALHDWSDEECLKILKNCHKAIPNDGKVIVMNMVIPIVPEPTYSYCQILF</sequence>
<keyword evidence="2" id="KW-0808">Transferase</keyword>
<proteinExistence type="predicted"/>
<keyword evidence="4" id="KW-0732">Signal</keyword>
<evidence type="ECO:0000313" key="7">
    <source>
        <dbReference type="Proteomes" id="UP001341840"/>
    </source>
</evidence>
<protein>
    <recommendedName>
        <fullName evidence="5">O-methyltransferase C-terminal domain-containing protein</fullName>
    </recommendedName>
</protein>
<keyword evidence="3" id="KW-0949">S-adenosyl-L-methionine</keyword>
<evidence type="ECO:0000313" key="6">
    <source>
        <dbReference type="EMBL" id="MED6121186.1"/>
    </source>
</evidence>
<reference evidence="6 7" key="1">
    <citation type="journal article" date="2023" name="Plants (Basel)">
        <title>Bridging the Gap: Combining Genomics and Transcriptomics Approaches to Understand Stylosanthes scabra, an Orphan Legume from the Brazilian Caatinga.</title>
        <authorList>
            <person name="Ferreira-Neto J.R.C."/>
            <person name="da Silva M.D."/>
            <person name="Binneck E."/>
            <person name="de Melo N.F."/>
            <person name="da Silva R.H."/>
            <person name="de Melo A.L.T.M."/>
            <person name="Pandolfi V."/>
            <person name="Bustamante F.O."/>
            <person name="Brasileiro-Vidal A.C."/>
            <person name="Benko-Iseppon A.M."/>
        </authorList>
    </citation>
    <scope>NUCLEOTIDE SEQUENCE [LARGE SCALE GENOMIC DNA]</scope>
    <source>
        <tissue evidence="6">Leaves</tissue>
    </source>
</reference>
<dbReference type="Pfam" id="PF00891">
    <property type="entry name" value="Methyltransf_2"/>
    <property type="match status" value="1"/>
</dbReference>
<comment type="caution">
    <text evidence="6">The sequence shown here is derived from an EMBL/GenBank/DDBJ whole genome shotgun (WGS) entry which is preliminary data.</text>
</comment>
<evidence type="ECO:0000256" key="4">
    <source>
        <dbReference type="SAM" id="SignalP"/>
    </source>
</evidence>
<feature type="domain" description="O-methyltransferase C-terminal" evidence="5">
    <location>
        <begin position="114"/>
        <end position="154"/>
    </location>
</feature>
<name>A0ABU6RBD2_9FABA</name>
<dbReference type="InterPro" id="IPR001077">
    <property type="entry name" value="COMT_C"/>
</dbReference>
<evidence type="ECO:0000256" key="3">
    <source>
        <dbReference type="ARBA" id="ARBA00022691"/>
    </source>
</evidence>
<accession>A0ABU6RBD2</accession>
<dbReference type="Proteomes" id="UP001341840">
    <property type="component" value="Unassembled WGS sequence"/>
</dbReference>
<feature type="signal peptide" evidence="4">
    <location>
        <begin position="1"/>
        <end position="25"/>
    </location>
</feature>
<keyword evidence="1" id="KW-0489">Methyltransferase</keyword>
<dbReference type="PANTHER" id="PTHR11746">
    <property type="entry name" value="O-METHYLTRANSFERASE"/>
    <property type="match status" value="1"/>
</dbReference>
<evidence type="ECO:0000256" key="1">
    <source>
        <dbReference type="ARBA" id="ARBA00022603"/>
    </source>
</evidence>
<dbReference type="InterPro" id="IPR016461">
    <property type="entry name" value="COMT-like"/>
</dbReference>
<evidence type="ECO:0000256" key="2">
    <source>
        <dbReference type="ARBA" id="ARBA00022679"/>
    </source>
</evidence>
<dbReference type="SUPFAM" id="SSF53335">
    <property type="entry name" value="S-adenosyl-L-methionine-dependent methyltransferases"/>
    <property type="match status" value="1"/>
</dbReference>